<reference evidence="4 5" key="1">
    <citation type="submission" date="2016-10" db="EMBL/GenBank/DDBJ databases">
        <title>Complete Genome Sequence of Peptococcaceae strain DCMF.</title>
        <authorList>
            <person name="Edwards R.J."/>
            <person name="Holland S.I."/>
            <person name="Deshpande N.P."/>
            <person name="Wong Y.K."/>
            <person name="Ertan H."/>
            <person name="Manefield M."/>
            <person name="Russell T.L."/>
            <person name="Lee M.J."/>
        </authorList>
    </citation>
    <scope>NUCLEOTIDE SEQUENCE [LARGE SCALE GENOMIC DNA]</scope>
    <source>
        <strain evidence="4 5">DCMF</strain>
    </source>
</reference>
<gene>
    <name evidence="4" type="ORF">DCMF_08760</name>
</gene>
<dbReference type="Pfam" id="PF06253">
    <property type="entry name" value="MTTB"/>
    <property type="match status" value="1"/>
</dbReference>
<accession>A0A3G1KQU8</accession>
<dbReference type="OrthoDB" id="5418352at2"/>
<evidence type="ECO:0000256" key="3">
    <source>
        <dbReference type="ARBA" id="ARBA00022679"/>
    </source>
</evidence>
<protein>
    <recommendedName>
        <fullName evidence="6">Trimethylamine methyltransferase</fullName>
    </recommendedName>
</protein>
<dbReference type="KEGG" id="fwa:DCMF_08760"/>
<proteinExistence type="inferred from homology"/>
<evidence type="ECO:0000256" key="2">
    <source>
        <dbReference type="ARBA" id="ARBA00022603"/>
    </source>
</evidence>
<evidence type="ECO:0000256" key="1">
    <source>
        <dbReference type="ARBA" id="ARBA00007137"/>
    </source>
</evidence>
<evidence type="ECO:0000313" key="5">
    <source>
        <dbReference type="Proteomes" id="UP000323521"/>
    </source>
</evidence>
<dbReference type="RefSeq" id="WP_148134080.1">
    <property type="nucleotide sequence ID" value="NZ_CP017634.1"/>
</dbReference>
<keyword evidence="2" id="KW-0489">Methyltransferase</keyword>
<dbReference type="GO" id="GO:0032259">
    <property type="term" value="P:methylation"/>
    <property type="evidence" value="ECO:0007669"/>
    <property type="project" value="UniProtKB-KW"/>
</dbReference>
<keyword evidence="3" id="KW-0808">Transferase</keyword>
<dbReference type="GO" id="GO:0008168">
    <property type="term" value="F:methyltransferase activity"/>
    <property type="evidence" value="ECO:0007669"/>
    <property type="project" value="UniProtKB-KW"/>
</dbReference>
<dbReference type="Gene3D" id="3.20.20.480">
    <property type="entry name" value="Trimethylamine methyltransferase-like"/>
    <property type="match status" value="1"/>
</dbReference>
<dbReference type="InterPro" id="IPR010426">
    <property type="entry name" value="MTTB_MeTrfase"/>
</dbReference>
<dbReference type="AlphaFoldDB" id="A0A3G1KQU8"/>
<organism evidence="4 5">
    <name type="scientific">Formimonas warabiya</name>
    <dbReference type="NCBI Taxonomy" id="1761012"/>
    <lineage>
        <taxon>Bacteria</taxon>
        <taxon>Bacillati</taxon>
        <taxon>Bacillota</taxon>
        <taxon>Clostridia</taxon>
        <taxon>Eubacteriales</taxon>
        <taxon>Peptococcaceae</taxon>
        <taxon>Candidatus Formimonas</taxon>
    </lineage>
</organism>
<dbReference type="EMBL" id="CP017634">
    <property type="protein sequence ID" value="ATW24852.1"/>
    <property type="molecule type" value="Genomic_DNA"/>
</dbReference>
<name>A0A3G1KQU8_FORW1</name>
<evidence type="ECO:0000313" key="4">
    <source>
        <dbReference type="EMBL" id="ATW24852.1"/>
    </source>
</evidence>
<dbReference type="GO" id="GO:0015948">
    <property type="term" value="P:methanogenesis"/>
    <property type="evidence" value="ECO:0007669"/>
    <property type="project" value="InterPro"/>
</dbReference>
<sequence length="485" mass="53670">MAKNLRLRIAHVDEIALMKSKVQELLAKQGMKVDHPKVLKYLERAGAKVSSSSGKVLFPKELQEEMLSQAPRSFTLAGIDPKYDLKFPHPEGLFYTRAITGSMYYIDALTDEYRGISKEDLADYITVTQALEHIDFWSLLTLKVTDFPPETMDIHAFEVVLHNSTKHGWLQPYEAENVTYMMEMAAAVVGGMDELKNRPIVSNISCSAPPFDIKYMDSEAIYQSGKYGIPIHVCSLPTAGANAPVTPAGVALMAAAETVAMTIMVQCIGPGTPCILTPIMYEMDMSSTHALQATVSIAMARGLVSQLIEEGYGLPCHSFAGGSDAFVVGAESACTDAYITQLVSLSDATILGDVGHLETGKTASPIQLIIDNDLFGYAKVVKKGFEINEDTMGFEELLNLAGREAFITMNHTFRHFKENYRPKVFNRISRPAWVEQGSKEMIERTRDIYKSIKENHKPIVLPNEVEKELQSIIKSAEKNLGKRSK</sequence>
<keyword evidence="5" id="KW-1185">Reference proteome</keyword>
<dbReference type="Proteomes" id="UP000323521">
    <property type="component" value="Chromosome"/>
</dbReference>
<evidence type="ECO:0008006" key="6">
    <source>
        <dbReference type="Google" id="ProtNLM"/>
    </source>
</evidence>
<comment type="similarity">
    <text evidence="1">Belongs to the trimethylamine methyltransferase family.</text>
</comment>
<dbReference type="InterPro" id="IPR038601">
    <property type="entry name" value="MttB-like_sf"/>
</dbReference>